<dbReference type="GO" id="GO:0008168">
    <property type="term" value="F:methyltransferase activity"/>
    <property type="evidence" value="ECO:0007669"/>
    <property type="project" value="UniProtKB-KW"/>
</dbReference>
<gene>
    <name evidence="2" type="ORF">VSH64_24115</name>
</gene>
<dbReference type="Gene3D" id="3.40.50.150">
    <property type="entry name" value="Vaccinia Virus protein VP39"/>
    <property type="match status" value="1"/>
</dbReference>
<sequence length="205" mass="21725">MRLPRPLLIVLARQLGHPRGVLGRVLATGLNRRNRGMTRAAVEALDLRPDETAADLGFGGGLGLRLMLGAGATVHGVEISDTMLARARTTFAGHARLRLHRGTLTALPLPTASTHAVLTMNTIYFVDDLPAALSEVARVLVPGGRFVLGVGDPEFMAATAVIGHGTFHLRPLADVEKALADAGLTVHRREYVGAETPTHLFVAGK</sequence>
<keyword evidence="2" id="KW-0808">Transferase</keyword>
<reference evidence="2 3" key="1">
    <citation type="journal article" date="2015" name="Int. J. Syst. Evol. Microbiol.">
        <title>Amycolatopsis rhabdoformis sp. nov., an actinomycete isolated from a tropical forest soil.</title>
        <authorList>
            <person name="Souza W.R."/>
            <person name="Silva R.E."/>
            <person name="Goodfellow M."/>
            <person name="Busarakam K."/>
            <person name="Figueiro F.S."/>
            <person name="Ferreira D."/>
            <person name="Rodrigues-Filho E."/>
            <person name="Moraes L.A.B."/>
            <person name="Zucchi T.D."/>
        </authorList>
    </citation>
    <scope>NUCLEOTIDE SEQUENCE [LARGE SCALE GENOMIC DNA]</scope>
    <source>
        <strain evidence="2 3">NCIMB 14900</strain>
    </source>
</reference>
<evidence type="ECO:0000313" key="2">
    <source>
        <dbReference type="EMBL" id="WSE25969.1"/>
    </source>
</evidence>
<keyword evidence="3" id="KW-1185">Reference proteome</keyword>
<evidence type="ECO:0000259" key="1">
    <source>
        <dbReference type="Pfam" id="PF08241"/>
    </source>
</evidence>
<dbReference type="EMBL" id="CP142149">
    <property type="protein sequence ID" value="WSE25969.1"/>
    <property type="molecule type" value="Genomic_DNA"/>
</dbReference>
<name>A0ABZ1HX64_9PSEU</name>
<dbReference type="InterPro" id="IPR013216">
    <property type="entry name" value="Methyltransf_11"/>
</dbReference>
<dbReference type="GO" id="GO:0032259">
    <property type="term" value="P:methylation"/>
    <property type="evidence" value="ECO:0007669"/>
    <property type="project" value="UniProtKB-KW"/>
</dbReference>
<dbReference type="SUPFAM" id="SSF53335">
    <property type="entry name" value="S-adenosyl-L-methionine-dependent methyltransferases"/>
    <property type="match status" value="1"/>
</dbReference>
<dbReference type="InterPro" id="IPR029063">
    <property type="entry name" value="SAM-dependent_MTases_sf"/>
</dbReference>
<organism evidence="2 3">
    <name type="scientific">Amycolatopsis rhabdoformis</name>
    <dbReference type="NCBI Taxonomy" id="1448059"/>
    <lineage>
        <taxon>Bacteria</taxon>
        <taxon>Bacillati</taxon>
        <taxon>Actinomycetota</taxon>
        <taxon>Actinomycetes</taxon>
        <taxon>Pseudonocardiales</taxon>
        <taxon>Pseudonocardiaceae</taxon>
        <taxon>Amycolatopsis</taxon>
    </lineage>
</organism>
<dbReference type="Pfam" id="PF08241">
    <property type="entry name" value="Methyltransf_11"/>
    <property type="match status" value="1"/>
</dbReference>
<feature type="domain" description="Methyltransferase type 11" evidence="1">
    <location>
        <begin position="55"/>
        <end position="148"/>
    </location>
</feature>
<accession>A0ABZ1HX64</accession>
<dbReference type="RefSeq" id="WP_326564936.1">
    <property type="nucleotide sequence ID" value="NZ_CP142149.1"/>
</dbReference>
<dbReference type="PANTHER" id="PTHR43591:SF24">
    <property type="entry name" value="2-METHOXY-6-POLYPRENYL-1,4-BENZOQUINOL METHYLASE, MITOCHONDRIAL"/>
    <property type="match status" value="1"/>
</dbReference>
<dbReference type="Proteomes" id="UP001330812">
    <property type="component" value="Chromosome"/>
</dbReference>
<keyword evidence="2" id="KW-0489">Methyltransferase</keyword>
<dbReference type="PANTHER" id="PTHR43591">
    <property type="entry name" value="METHYLTRANSFERASE"/>
    <property type="match status" value="1"/>
</dbReference>
<dbReference type="CDD" id="cd02440">
    <property type="entry name" value="AdoMet_MTases"/>
    <property type="match status" value="1"/>
</dbReference>
<evidence type="ECO:0000313" key="3">
    <source>
        <dbReference type="Proteomes" id="UP001330812"/>
    </source>
</evidence>
<proteinExistence type="predicted"/>
<protein>
    <submittedName>
        <fullName evidence="2">Class I SAM-dependent methyltransferase</fullName>
    </submittedName>
</protein>